<dbReference type="PANTHER" id="PTHR32063:SF18">
    <property type="entry name" value="CATION EFFLUX SYSTEM PROTEIN"/>
    <property type="match status" value="1"/>
</dbReference>
<evidence type="ECO:0000313" key="3">
    <source>
        <dbReference type="Proteomes" id="UP000060487"/>
    </source>
</evidence>
<dbReference type="Gene3D" id="3.30.2090.10">
    <property type="entry name" value="Multidrug efflux transporter AcrB TolC docking domain, DN and DC subdomains"/>
    <property type="match status" value="2"/>
</dbReference>
<organism evidence="2 3">
    <name type="scientific">Candidatus Magnetominusculus xianensis</name>
    <dbReference type="NCBI Taxonomy" id="1748249"/>
    <lineage>
        <taxon>Bacteria</taxon>
        <taxon>Pseudomonadati</taxon>
        <taxon>Nitrospirota</taxon>
        <taxon>Nitrospiria</taxon>
        <taxon>Nitrospirales</taxon>
        <taxon>Nitrospiraceae</taxon>
        <taxon>Candidatus Magnetominusculus</taxon>
    </lineage>
</organism>
<name>A0ABR5SK12_9BACT</name>
<dbReference type="Proteomes" id="UP000060487">
    <property type="component" value="Unassembled WGS sequence"/>
</dbReference>
<feature type="transmembrane region" description="Helical" evidence="1">
    <location>
        <begin position="1075"/>
        <end position="1099"/>
    </location>
</feature>
<dbReference type="InterPro" id="IPR027463">
    <property type="entry name" value="AcrB_DN_DC_subdom"/>
</dbReference>
<keyword evidence="3" id="KW-1185">Reference proteome</keyword>
<keyword evidence="1" id="KW-0812">Transmembrane</keyword>
<comment type="caution">
    <text evidence="2">The sequence shown here is derived from an EMBL/GenBank/DDBJ whole genome shotgun (WGS) entry which is preliminary data.</text>
</comment>
<feature type="transmembrane region" description="Helical" evidence="1">
    <location>
        <begin position="486"/>
        <end position="507"/>
    </location>
</feature>
<protein>
    <submittedName>
        <fullName evidence="2">Multidrug transporter AcrB</fullName>
    </submittedName>
</protein>
<dbReference type="RefSeq" id="WP_085050883.1">
    <property type="nucleotide sequence ID" value="NZ_LNQR01000018.1"/>
</dbReference>
<dbReference type="SUPFAM" id="SSF82693">
    <property type="entry name" value="Multidrug efflux transporter AcrB pore domain, PN1, PN2, PC1 and PC2 subdomains"/>
    <property type="match status" value="2"/>
</dbReference>
<dbReference type="Gene3D" id="1.20.1640.10">
    <property type="entry name" value="Multidrug efflux transporter AcrB transmembrane domain"/>
    <property type="match status" value="3"/>
</dbReference>
<dbReference type="SUPFAM" id="SSF82714">
    <property type="entry name" value="Multidrug efflux transporter AcrB TolC docking domain, DN and DC subdomains"/>
    <property type="match status" value="2"/>
</dbReference>
<dbReference type="EMBL" id="LNQR01000018">
    <property type="protein sequence ID" value="KWT92920.1"/>
    <property type="molecule type" value="Genomic_DNA"/>
</dbReference>
<feature type="transmembrane region" description="Helical" evidence="1">
    <location>
        <begin position="587"/>
        <end position="606"/>
    </location>
</feature>
<gene>
    <name evidence="2" type="ORF">ASN18_0355</name>
</gene>
<keyword evidence="1" id="KW-0472">Membrane</keyword>
<feature type="transmembrane region" description="Helical" evidence="1">
    <location>
        <begin position="513"/>
        <end position="535"/>
    </location>
</feature>
<feature type="transmembrane region" description="Helical" evidence="1">
    <location>
        <begin position="612"/>
        <end position="643"/>
    </location>
</feature>
<accession>A0ABR5SK12</accession>
<evidence type="ECO:0000256" key="1">
    <source>
        <dbReference type="SAM" id="Phobius"/>
    </source>
</evidence>
<sequence length="1187" mass="131255">MHGKTGQEIIENTHNTARFFTEHRHVSWVFLFVTIFWGILGYMSMPKLKDPDVPVRVAQALCSWPGAKAVDVEQLVTRRIEEKIAQNPNVKKLETSSRGSISVVTVELTEKTKDTGKEFSDINLKLNSINDLPEGAGPIVFVKDYGDTDALMITVASPLSDATEIALRAKGISDEIKRARSHTSGSAPRAAFILNFPYSLKVESINRQFNNFIKYLTDNGVTGQHIPISGAGFIGLDMQTPLKDEEIIHLLYKFAEARMQAQELHPDIWMPVVIRDPSETEAKISVAVGSKYSYRELDDFTDTMQKHLQTVPEVAKVNRTGVLNESIYLHYSQLRLASYGTQLSTIKDMIDARNAPTSGGRIEVLGKIVNINPSSEFKSAQDVGDVIIHSTQKGVPVYLRDLVDISREYDSPPSFLNTYGRYGPDGKWISTRAITVSIQMRKGEKIGKFGETVQAKLDTLRKLLPNDLVISRVSDQPQQVSESIDLFMQSLYEAIVLVIVVALIGFWDWRSAFLMALSIPVTLFMTFGMMFFLGIDVQQVSVASLIIALGLLVDDPVVAGDAITNELNAGQPPLIASWLGPTKLANAIMYATVTNIVAYLPFLLLPGDTGTFIYSLPIVLACSLIASRVVSMTFIPMLSYYLLRPKKETKSIKEGAFAKRYYAFCGFAIDNRKKVFVVSVIFIIICGFFLKELKTSFFPKDLSYLSYVDIWLPVDSPLSKTSEIASQAEGIIRETTEKYGKSHPAKDGKPRRILDSLTTFAGGGGPRFWFTVSPEAQQQNYAQIIIKVNDKHDTGHIVDDIQKALTANIFGAMIDVRQLETGVNIGAPVAVRIIGDDIPTLRKISGQLKTVFSSIAEAERIRDNLGEDIFSVRLSVDGDRANLAGVTNRDVATSALMGINGYQLSSLREGHKQIPITARLRMDERAQLSDIQNLYVFSSNGKVKVPVRQVSSLHYGLETEEIYRRNQFRTIIVSCYPIPGVLPSEVLAKAEAKIDEIRKNLPPGYVLEIGGEHEEQSKGFNDLAIVLIVSILLIFIALVMQFKNAIKPLVVFAAIPYGIAAALISLVIMGQPFGFMAFLGVISLIGVIVSHIIVLFDFIEEKHEEGEPLREALMDAGILRLRPILITVGATVLGLVPLALHGGPLWEALCYVQIGGLSFATVVTLILVPVLYSIFVLDLKIIKWEKS</sequence>
<dbReference type="SUPFAM" id="SSF82866">
    <property type="entry name" value="Multidrug efflux transporter AcrB transmembrane domain"/>
    <property type="match status" value="2"/>
</dbReference>
<dbReference type="Gene3D" id="3.30.70.1320">
    <property type="entry name" value="Multidrug efflux transporter AcrB pore domain like"/>
    <property type="match status" value="2"/>
</dbReference>
<dbReference type="PANTHER" id="PTHR32063">
    <property type="match status" value="1"/>
</dbReference>
<feature type="transmembrane region" description="Helical" evidence="1">
    <location>
        <begin position="1023"/>
        <end position="1042"/>
    </location>
</feature>
<dbReference type="Gene3D" id="3.30.70.1440">
    <property type="entry name" value="Multidrug efflux transporter AcrB pore domain"/>
    <property type="match status" value="1"/>
</dbReference>
<reference evidence="2 3" key="1">
    <citation type="submission" date="2015-11" db="EMBL/GenBank/DDBJ databases">
        <authorList>
            <person name="Lin W."/>
        </authorList>
    </citation>
    <scope>NUCLEOTIDE SEQUENCE [LARGE SCALE GENOMIC DNA]</scope>
    <source>
        <strain evidence="2 3">HCH-1</strain>
    </source>
</reference>
<evidence type="ECO:0000313" key="2">
    <source>
        <dbReference type="EMBL" id="KWT92920.1"/>
    </source>
</evidence>
<dbReference type="InterPro" id="IPR001036">
    <property type="entry name" value="Acrflvin-R"/>
</dbReference>
<proteinExistence type="predicted"/>
<feature type="transmembrane region" description="Helical" evidence="1">
    <location>
        <begin position="1152"/>
        <end position="1177"/>
    </location>
</feature>
<feature type="transmembrane region" description="Helical" evidence="1">
    <location>
        <begin position="1119"/>
        <end position="1140"/>
    </location>
</feature>
<keyword evidence="1" id="KW-1133">Transmembrane helix</keyword>
<dbReference type="Pfam" id="PF00873">
    <property type="entry name" value="ACR_tran"/>
    <property type="match status" value="2"/>
</dbReference>
<feature type="transmembrane region" description="Helical" evidence="1">
    <location>
        <begin position="25"/>
        <end position="43"/>
    </location>
</feature>
<dbReference type="Gene3D" id="3.30.70.1430">
    <property type="entry name" value="Multidrug efflux transporter AcrB pore domain"/>
    <property type="match status" value="3"/>
</dbReference>
<feature type="transmembrane region" description="Helical" evidence="1">
    <location>
        <begin position="1049"/>
        <end position="1069"/>
    </location>
</feature>